<keyword evidence="2" id="KW-1185">Reference proteome</keyword>
<organism evidence="1 2">
    <name type="scientific">Striga asiatica</name>
    <name type="common">Asiatic witchweed</name>
    <name type="synonym">Buchnera asiatica</name>
    <dbReference type="NCBI Taxonomy" id="4170"/>
    <lineage>
        <taxon>Eukaryota</taxon>
        <taxon>Viridiplantae</taxon>
        <taxon>Streptophyta</taxon>
        <taxon>Embryophyta</taxon>
        <taxon>Tracheophyta</taxon>
        <taxon>Spermatophyta</taxon>
        <taxon>Magnoliopsida</taxon>
        <taxon>eudicotyledons</taxon>
        <taxon>Gunneridae</taxon>
        <taxon>Pentapetalae</taxon>
        <taxon>asterids</taxon>
        <taxon>lamiids</taxon>
        <taxon>Lamiales</taxon>
        <taxon>Orobanchaceae</taxon>
        <taxon>Buchnereae</taxon>
        <taxon>Striga</taxon>
    </lineage>
</organism>
<dbReference type="AlphaFoldDB" id="A0A5A7QFU8"/>
<sequence>MVEVRRAAICAVADLRGGVEASSVSTGCGRWFWVMLGGSGRSAGGKVGDERGSRRLGGASAICVCIGYLWATDWANEVVGGEWWFGCRWTTVWTLSGGFSPATAVRRRQVEI</sequence>
<accession>A0A5A7QFU8</accession>
<evidence type="ECO:0000313" key="2">
    <source>
        <dbReference type="Proteomes" id="UP000325081"/>
    </source>
</evidence>
<name>A0A5A7QFU8_STRAF</name>
<evidence type="ECO:0000313" key="1">
    <source>
        <dbReference type="EMBL" id="GER44199.1"/>
    </source>
</evidence>
<proteinExistence type="predicted"/>
<protein>
    <submittedName>
        <fullName evidence="1">Proton antiporter</fullName>
    </submittedName>
</protein>
<gene>
    <name evidence="1" type="ORF">STAS_21084</name>
</gene>
<dbReference type="EMBL" id="BKCP01006848">
    <property type="protein sequence ID" value="GER44199.1"/>
    <property type="molecule type" value="Genomic_DNA"/>
</dbReference>
<comment type="caution">
    <text evidence="1">The sequence shown here is derived from an EMBL/GenBank/DDBJ whole genome shotgun (WGS) entry which is preliminary data.</text>
</comment>
<dbReference type="Proteomes" id="UP000325081">
    <property type="component" value="Unassembled WGS sequence"/>
</dbReference>
<reference evidence="2" key="1">
    <citation type="journal article" date="2019" name="Curr. Biol.">
        <title>Genome Sequence of Striga asiatica Provides Insight into the Evolution of Plant Parasitism.</title>
        <authorList>
            <person name="Yoshida S."/>
            <person name="Kim S."/>
            <person name="Wafula E.K."/>
            <person name="Tanskanen J."/>
            <person name="Kim Y.M."/>
            <person name="Honaas L."/>
            <person name="Yang Z."/>
            <person name="Spallek T."/>
            <person name="Conn C.E."/>
            <person name="Ichihashi Y."/>
            <person name="Cheong K."/>
            <person name="Cui S."/>
            <person name="Der J.P."/>
            <person name="Gundlach H."/>
            <person name="Jiao Y."/>
            <person name="Hori C."/>
            <person name="Ishida J.K."/>
            <person name="Kasahara H."/>
            <person name="Kiba T."/>
            <person name="Kim M.S."/>
            <person name="Koo N."/>
            <person name="Laohavisit A."/>
            <person name="Lee Y.H."/>
            <person name="Lumba S."/>
            <person name="McCourt P."/>
            <person name="Mortimer J.C."/>
            <person name="Mutuku J.M."/>
            <person name="Nomura T."/>
            <person name="Sasaki-Sekimoto Y."/>
            <person name="Seto Y."/>
            <person name="Wang Y."/>
            <person name="Wakatake T."/>
            <person name="Sakakibara H."/>
            <person name="Demura T."/>
            <person name="Yamaguchi S."/>
            <person name="Yoneyama K."/>
            <person name="Manabe R.I."/>
            <person name="Nelson D.C."/>
            <person name="Schulman A.H."/>
            <person name="Timko M.P."/>
            <person name="dePamphilis C.W."/>
            <person name="Choi D."/>
            <person name="Shirasu K."/>
        </authorList>
    </citation>
    <scope>NUCLEOTIDE SEQUENCE [LARGE SCALE GENOMIC DNA]</scope>
    <source>
        <strain evidence="2">cv. UVA1</strain>
    </source>
</reference>